<dbReference type="RefSeq" id="WP_345467909.1">
    <property type="nucleotide sequence ID" value="NZ_BAABLK010000028.1"/>
</dbReference>
<evidence type="ECO:0000313" key="2">
    <source>
        <dbReference type="EMBL" id="GAA5227472.1"/>
    </source>
</evidence>
<dbReference type="Pfam" id="PF13508">
    <property type="entry name" value="Acetyltransf_7"/>
    <property type="match status" value="1"/>
</dbReference>
<dbReference type="Gene3D" id="3.40.630.30">
    <property type="match status" value="1"/>
</dbReference>
<dbReference type="PANTHER" id="PTHR43233:SF1">
    <property type="entry name" value="FAMILY N-ACETYLTRANSFERASE, PUTATIVE (AFU_ORTHOLOGUE AFUA_6G03350)-RELATED"/>
    <property type="match status" value="1"/>
</dbReference>
<dbReference type="EMBL" id="BAABLK010000028">
    <property type="protein sequence ID" value="GAA5227472.1"/>
    <property type="molecule type" value="Genomic_DNA"/>
</dbReference>
<accession>A0ABP9TP57</accession>
<name>A0ABP9TP57_9MICC</name>
<proteinExistence type="predicted"/>
<reference evidence="3" key="1">
    <citation type="journal article" date="2019" name="Int. J. Syst. Evol. Microbiol.">
        <title>The Global Catalogue of Microorganisms (GCM) 10K type strain sequencing project: providing services to taxonomists for standard genome sequencing and annotation.</title>
        <authorList>
            <consortium name="The Broad Institute Genomics Platform"/>
            <consortium name="The Broad Institute Genome Sequencing Center for Infectious Disease"/>
            <person name="Wu L."/>
            <person name="Ma J."/>
        </authorList>
    </citation>
    <scope>NUCLEOTIDE SEQUENCE [LARGE SCALE GENOMIC DNA]</scope>
    <source>
        <strain evidence="3">JCM 18952</strain>
    </source>
</reference>
<dbReference type="PROSITE" id="PS51186">
    <property type="entry name" value="GNAT"/>
    <property type="match status" value="1"/>
</dbReference>
<feature type="domain" description="N-acetyltransferase" evidence="1">
    <location>
        <begin position="12"/>
        <end position="146"/>
    </location>
</feature>
<dbReference type="PANTHER" id="PTHR43233">
    <property type="entry name" value="FAMILY N-ACETYLTRANSFERASE, PUTATIVE (AFU_ORTHOLOGUE AFUA_6G03350)-RELATED"/>
    <property type="match status" value="1"/>
</dbReference>
<dbReference type="InterPro" id="IPR016181">
    <property type="entry name" value="Acyl_CoA_acyltransferase"/>
</dbReference>
<evidence type="ECO:0000313" key="3">
    <source>
        <dbReference type="Proteomes" id="UP001501257"/>
    </source>
</evidence>
<sequence>MQHWPHGLFHDINNRTATDAEVVALYGSVGWVAYTNDPDLLFQALRCSAFVVAARNQDGMLIGLARTVSDDATICYLQDILVHPEAQGTGVGRALFDEVKQRYGHVRHMVLITDDEPQQRAFYEAMGLREGSDFDSGPVRVFARFR</sequence>
<comment type="caution">
    <text evidence="2">The sequence shown here is derived from an EMBL/GenBank/DDBJ whole genome shotgun (WGS) entry which is preliminary data.</text>
</comment>
<protein>
    <recommendedName>
        <fullName evidence="1">N-acetyltransferase domain-containing protein</fullName>
    </recommendedName>
</protein>
<organism evidence="2 3">
    <name type="scientific">Paeniglutamicibacter antarcticus</name>
    <dbReference type="NCBI Taxonomy" id="494023"/>
    <lineage>
        <taxon>Bacteria</taxon>
        <taxon>Bacillati</taxon>
        <taxon>Actinomycetota</taxon>
        <taxon>Actinomycetes</taxon>
        <taxon>Micrococcales</taxon>
        <taxon>Micrococcaceae</taxon>
        <taxon>Paeniglutamicibacter</taxon>
    </lineage>
</organism>
<keyword evidence="3" id="KW-1185">Reference proteome</keyword>
<dbReference type="Proteomes" id="UP001501257">
    <property type="component" value="Unassembled WGS sequence"/>
</dbReference>
<dbReference type="InterPro" id="IPR000182">
    <property type="entry name" value="GNAT_dom"/>
</dbReference>
<dbReference type="InterPro" id="IPR053144">
    <property type="entry name" value="Acetyltransferase_Butenolide"/>
</dbReference>
<dbReference type="CDD" id="cd04301">
    <property type="entry name" value="NAT_SF"/>
    <property type="match status" value="1"/>
</dbReference>
<dbReference type="SUPFAM" id="SSF55729">
    <property type="entry name" value="Acyl-CoA N-acyltransferases (Nat)"/>
    <property type="match status" value="1"/>
</dbReference>
<gene>
    <name evidence="2" type="ORF">GCM10025778_20050</name>
</gene>
<evidence type="ECO:0000259" key="1">
    <source>
        <dbReference type="PROSITE" id="PS51186"/>
    </source>
</evidence>